<dbReference type="EMBL" id="QMDX01000001">
    <property type="protein sequence ID" value="TSD15819.1"/>
    <property type="molecule type" value="Genomic_DNA"/>
</dbReference>
<dbReference type="InParanoid" id="A0A554NEK3"/>
<keyword evidence="1" id="KW-0812">Transmembrane</keyword>
<keyword evidence="1" id="KW-1133">Transmembrane helix</keyword>
<keyword evidence="3" id="KW-1185">Reference proteome</keyword>
<gene>
    <name evidence="2" type="ORF">DP107_01155</name>
</gene>
<dbReference type="AlphaFoldDB" id="A0A554NEK3"/>
<organism evidence="2 3">
    <name type="scientific">Haloglomus irregulare</name>
    <dbReference type="NCBI Taxonomy" id="2234134"/>
    <lineage>
        <taxon>Archaea</taxon>
        <taxon>Methanobacteriati</taxon>
        <taxon>Methanobacteriota</taxon>
        <taxon>Stenosarchaea group</taxon>
        <taxon>Halobacteria</taxon>
        <taxon>Halobacteriales</taxon>
        <taxon>Natronomonadaceae</taxon>
        <taxon>Haloglomus</taxon>
    </lineage>
</organism>
<evidence type="ECO:0000313" key="3">
    <source>
        <dbReference type="Proteomes" id="UP000319894"/>
    </source>
</evidence>
<feature type="transmembrane region" description="Helical" evidence="1">
    <location>
        <begin position="47"/>
        <end position="66"/>
    </location>
</feature>
<evidence type="ECO:0000256" key="1">
    <source>
        <dbReference type="SAM" id="Phobius"/>
    </source>
</evidence>
<reference evidence="2 3" key="1">
    <citation type="submission" date="2018-06" db="EMBL/GenBank/DDBJ databases">
        <title>Natronomonas sp. F16-60 a new haloarchaeon isolated from a solar saltern of Isla Cristina, Huelva, Spain.</title>
        <authorList>
            <person name="Duran-Viseras A."/>
            <person name="Sanchez-Porro C."/>
            <person name="Ventosa A."/>
        </authorList>
    </citation>
    <scope>NUCLEOTIDE SEQUENCE [LARGE SCALE GENOMIC DNA]</scope>
    <source>
        <strain evidence="2 3">F16-60</strain>
    </source>
</reference>
<name>A0A554NEK3_9EURY</name>
<protein>
    <submittedName>
        <fullName evidence="2">Uncharacterized protein</fullName>
    </submittedName>
</protein>
<proteinExistence type="predicted"/>
<comment type="caution">
    <text evidence="2">The sequence shown here is derived from an EMBL/GenBank/DDBJ whole genome shotgun (WGS) entry which is preliminary data.</text>
</comment>
<dbReference type="Proteomes" id="UP000319894">
    <property type="component" value="Unassembled WGS sequence"/>
</dbReference>
<evidence type="ECO:0000313" key="2">
    <source>
        <dbReference type="EMBL" id="TSD15819.1"/>
    </source>
</evidence>
<keyword evidence="1" id="KW-0472">Membrane</keyword>
<accession>A0A554NEK3</accession>
<sequence>MPSSRDSLLRSVRRWLLVTVFLLGIGVIGIADIAYTVSDYADGPVPAVIGVTGGLIALVAGLRTLGTLSSTG</sequence>
<feature type="transmembrane region" description="Helical" evidence="1">
    <location>
        <begin position="12"/>
        <end position="35"/>
    </location>
</feature>